<feature type="site" description="Important for catalytic activity" evidence="11">
    <location>
        <position position="64"/>
    </location>
</feature>
<keyword evidence="4 12" id="KW-0479">Metal-binding</keyword>
<dbReference type="InterPro" id="IPR017900">
    <property type="entry name" value="4Fe4S_Fe_S_CS"/>
</dbReference>
<keyword evidence="5 9" id="KW-0249">Electron transport</keyword>
<feature type="binding site" evidence="10">
    <location>
        <position position="821"/>
    </location>
    <ligand>
        <name>thiamine diphosphate</name>
        <dbReference type="ChEBI" id="CHEBI:58937"/>
    </ligand>
</feature>
<evidence type="ECO:0000313" key="16">
    <source>
        <dbReference type="Proteomes" id="UP000556026"/>
    </source>
</evidence>
<dbReference type="EC" id="1.2.7.1" evidence="9"/>
<evidence type="ECO:0000256" key="11">
    <source>
        <dbReference type="PIRSR" id="PIRSR000159-2"/>
    </source>
</evidence>
<dbReference type="Pfam" id="PF17147">
    <property type="entry name" value="PFOR_II"/>
    <property type="match status" value="1"/>
</dbReference>
<feature type="binding site" evidence="12">
    <location>
        <position position="696"/>
    </location>
    <ligand>
        <name>[4Fe-4S] cluster</name>
        <dbReference type="ChEBI" id="CHEBI:49883"/>
        <label>1</label>
    </ligand>
</feature>
<dbReference type="InterPro" id="IPR011895">
    <property type="entry name" value="Pyrv_flavodox_OxRed"/>
</dbReference>
<keyword evidence="2 9" id="KW-0813">Transport</keyword>
<name>A0A6V8MKG9_9BACT</name>
<evidence type="ECO:0000256" key="1">
    <source>
        <dbReference type="ARBA" id="ARBA00009032"/>
    </source>
</evidence>
<feature type="compositionally biased region" description="Basic and acidic residues" evidence="13">
    <location>
        <begin position="1226"/>
        <end position="1238"/>
    </location>
</feature>
<dbReference type="Pfam" id="PF01855">
    <property type="entry name" value="POR_N"/>
    <property type="match status" value="1"/>
</dbReference>
<organism evidence="15 16">
    <name type="scientific">Geomonas silvestris</name>
    <dbReference type="NCBI Taxonomy" id="2740184"/>
    <lineage>
        <taxon>Bacteria</taxon>
        <taxon>Pseudomonadati</taxon>
        <taxon>Thermodesulfobacteriota</taxon>
        <taxon>Desulfuromonadia</taxon>
        <taxon>Geobacterales</taxon>
        <taxon>Geobacteraceae</taxon>
        <taxon>Geomonas</taxon>
    </lineage>
</organism>
<feature type="binding site" evidence="10">
    <location>
        <begin position="967"/>
        <end position="970"/>
    </location>
    <ligand>
        <name>thiamine diphosphate</name>
        <dbReference type="ChEBI" id="CHEBI:58937"/>
    </ligand>
</feature>
<dbReference type="Proteomes" id="UP000556026">
    <property type="component" value="Unassembled WGS sequence"/>
</dbReference>
<protein>
    <recommendedName>
        <fullName evidence="9">Pyruvate:ferredoxin oxidoreductase</fullName>
        <ecNumber evidence="9">1.2.7.1</ecNumber>
    </recommendedName>
    <alternativeName>
        <fullName evidence="9">Pyruvate synthase</fullName>
    </alternativeName>
</protein>
<evidence type="ECO:0000256" key="10">
    <source>
        <dbReference type="PIRSR" id="PIRSR000159-1"/>
    </source>
</evidence>
<sequence length="1238" mass="135057">MSGKMKTMDGNTATAYVAYAMSETAAIYPITPSSTMGEVADEWAAKGRHNIFGQRLLIREMQSEAGAAGSVHGSLVAGALTTTFTASQGLLLMLPNMYKIAGELLPGVFHVSARALATHALSIFGDHQDVMAARATGFALLCSSSVQECMDLALVAHLAALEGSIPFLHFFDGFRTSHEVQKIEAIEYEAMARLLNRDKLAAFRKKAMNPEHPELRGTAQNPDIYFQGRERSNPYYLALPEIVTRCMEQVGELTGRPYRLFDYVGDPQAEQVIVSMGSSCETIEEVVTHFNAKGEKLGLVKVRLYRPFDSQALFAALPASAKKITVLDRTKEPGSLAEPLYLDVCTAFMERGGPLPELFAGRYGLGSKEFRPVHVKSIFDNMNGSPGLRHFTVGIEDDVTNLSLPAGGTISTTPEGTIQCRFWGMGADGTVGANKAAIKIIGDNTDLFVQAYFAYDSKKSGGITVSHLRFGTSPIRSTYLVDSADFVSCQQSAYVEVYDVLEGIKEGGTFLLNSPWTTVEALEEHLPAAMRRALAGRKIRFFNLDAISIAAQAGLGGRINMIMQTAFFKLSGVLPFEQAVELLKDSIRKEYGRKGEQVVEMNLKAVDLAVESLVAIDYPDSWREADDSRGLNFRLNQQMPHYMGETIFPILRQKGDDLPVSSFTPDGVFPVATARYEKRGVAINVPEWIKENCIQCNQCSFICPHATIRPFLATDEELAQAPASFETLPATGREVKGHRFRIQVYPLDCMGCGNCADICPAKTSALVMKPIETQAKLQEENRAFAETLSPKGHLAKRTTVIGSQFQQPLLEFSGACSGCGETPYARLATQLFGEHMLIANATGCSSIWGASAPVSPYCTNHEGHGPAWNNSLFEDAAEFGYGYHMAYAQRRERLAEQVRELLAGELTGELAGALGAWLQDMNHPEESRRQARELKGLLAQVSSDGRFREIVESADLFAKKSIWIYGGDGWAYDIGFGGLDHVLAMGEDVNMLVMDTELYSNTGGQCSKATQLGAVARFAAAGKGTAKKDLGRMAMSYGYVYVASVAIGADKNQTLKALSEAEAYPGPSIVIAYSTCINQGLRKGMGKSIEESLLAVRSGYWPLYRYNPLLKREGKNPFILESKEPDGSLNSFLSGEVRYAALAQSNPEAARAYRLKLEEEVNERFRILKDMADWQPTKGDVPKGGGRSHEHVPAEAGAAEESAPVCISATSDARYSRPTMPEEACDDGRAGIDKKLDE</sequence>
<feature type="binding site" evidence="10">
    <location>
        <position position="31"/>
    </location>
    <ligand>
        <name>pyruvate</name>
        <dbReference type="ChEBI" id="CHEBI:15361"/>
    </ligand>
</feature>
<evidence type="ECO:0000256" key="9">
    <source>
        <dbReference type="PIRNR" id="PIRNR000159"/>
    </source>
</evidence>
<dbReference type="InterPro" id="IPR019752">
    <property type="entry name" value="Pyrv/ketoisovalerate_OxRed_cat"/>
</dbReference>
<proteinExistence type="inferred from homology"/>
<feature type="domain" description="4Fe-4S ferredoxin-type" evidence="14">
    <location>
        <begin position="740"/>
        <end position="771"/>
    </location>
</feature>
<comment type="catalytic activity">
    <reaction evidence="9">
        <text>2 oxidized [2Fe-2S]-[ferredoxin] + pyruvate + CoA = 2 reduced [2Fe-2S]-[ferredoxin] + acetyl-CoA + CO2 + H(+)</text>
        <dbReference type="Rhea" id="RHEA:12765"/>
        <dbReference type="Rhea" id="RHEA-COMP:10000"/>
        <dbReference type="Rhea" id="RHEA-COMP:10001"/>
        <dbReference type="ChEBI" id="CHEBI:15361"/>
        <dbReference type="ChEBI" id="CHEBI:15378"/>
        <dbReference type="ChEBI" id="CHEBI:16526"/>
        <dbReference type="ChEBI" id="CHEBI:33737"/>
        <dbReference type="ChEBI" id="CHEBI:33738"/>
        <dbReference type="ChEBI" id="CHEBI:57287"/>
        <dbReference type="ChEBI" id="CHEBI:57288"/>
        <dbReference type="EC" id="1.2.7.1"/>
    </reaction>
</comment>
<dbReference type="GO" id="GO:0051539">
    <property type="term" value="F:4 iron, 4 sulfur cluster binding"/>
    <property type="evidence" value="ECO:0007669"/>
    <property type="project" value="UniProtKB-KW"/>
</dbReference>
<dbReference type="GO" id="GO:0019164">
    <property type="term" value="F:pyruvate synthase activity"/>
    <property type="evidence" value="ECO:0007669"/>
    <property type="project" value="UniProtKB-EC"/>
</dbReference>
<comment type="cofactor">
    <cofactor evidence="12">
        <name>[4Fe-4S] cluster</name>
        <dbReference type="ChEBI" id="CHEBI:49883"/>
    </cofactor>
    <text evidence="12">Binds 3 [4Fe-4S] clusters per subunit.</text>
</comment>
<feature type="binding site" evidence="12">
    <location>
        <position position="816"/>
    </location>
    <ligand>
        <name>[4Fe-4S] cluster</name>
        <dbReference type="ChEBI" id="CHEBI:49883"/>
        <label>3</label>
    </ligand>
</feature>
<dbReference type="PIRSF" id="PIRSF000159">
    <property type="entry name" value="NifJ"/>
    <property type="match status" value="1"/>
</dbReference>
<feature type="binding site" evidence="12">
    <location>
        <position position="693"/>
    </location>
    <ligand>
        <name>[4Fe-4S] cluster</name>
        <dbReference type="ChEBI" id="CHEBI:49883"/>
        <label>1</label>
    </ligand>
</feature>
<dbReference type="Pfam" id="PF10371">
    <property type="entry name" value="EKR"/>
    <property type="match status" value="1"/>
</dbReference>
<evidence type="ECO:0000256" key="13">
    <source>
        <dbReference type="SAM" id="MobiDB-lite"/>
    </source>
</evidence>
<keyword evidence="7 12" id="KW-0408">Iron</keyword>
<feature type="binding site" evidence="10">
    <location>
        <position position="844"/>
    </location>
    <ligand>
        <name>thiamine diphosphate</name>
        <dbReference type="ChEBI" id="CHEBI:58937"/>
    </ligand>
</feature>
<dbReference type="SMART" id="SM00890">
    <property type="entry name" value="EKR"/>
    <property type="match status" value="1"/>
</dbReference>
<dbReference type="Pfam" id="PF02775">
    <property type="entry name" value="TPP_enzyme_C"/>
    <property type="match status" value="1"/>
</dbReference>
<dbReference type="Gene3D" id="3.30.70.20">
    <property type="match status" value="1"/>
</dbReference>
<feature type="binding site" evidence="12">
    <location>
        <position position="699"/>
    </location>
    <ligand>
        <name>[4Fe-4S] cluster</name>
        <dbReference type="ChEBI" id="CHEBI:49883"/>
        <label>1</label>
    </ligand>
</feature>
<feature type="binding site" evidence="12">
    <location>
        <position position="759"/>
    </location>
    <ligand>
        <name>[4Fe-4S] cluster</name>
        <dbReference type="ChEBI" id="CHEBI:49883"/>
        <label>1</label>
    </ligand>
</feature>
<dbReference type="SUPFAM" id="SSF52922">
    <property type="entry name" value="TK C-terminal domain-like"/>
    <property type="match status" value="1"/>
</dbReference>
<dbReference type="PROSITE" id="PS00198">
    <property type="entry name" value="4FE4S_FER_1"/>
    <property type="match status" value="1"/>
</dbReference>
<keyword evidence="15" id="KW-0670">Pyruvate</keyword>
<dbReference type="Gene3D" id="3.40.920.10">
    <property type="entry name" value="Pyruvate-ferredoxin oxidoreductase, PFOR, domain III"/>
    <property type="match status" value="1"/>
</dbReference>
<dbReference type="SUPFAM" id="SSF54862">
    <property type="entry name" value="4Fe-4S ferredoxins"/>
    <property type="match status" value="1"/>
</dbReference>
<dbReference type="CDD" id="cd07034">
    <property type="entry name" value="TPP_PYR_PFOR_IOR-alpha_like"/>
    <property type="match status" value="1"/>
</dbReference>
<dbReference type="RefSeq" id="WP_183355005.1">
    <property type="nucleotide sequence ID" value="NZ_BLXX01000007.1"/>
</dbReference>
<dbReference type="FunFam" id="3.40.920.10:FF:000001">
    <property type="entry name" value="Pyruvate:ferredoxin (Flavodoxin) oxidoreductase"/>
    <property type="match status" value="1"/>
</dbReference>
<dbReference type="FunFam" id="3.30.70.20:FF:000022">
    <property type="entry name" value="Pyruvate:ferredoxin (Flavodoxin) oxidoreductase"/>
    <property type="match status" value="1"/>
</dbReference>
<dbReference type="SUPFAM" id="SSF53323">
    <property type="entry name" value="Pyruvate-ferredoxin oxidoreductase, PFOR, domain III"/>
    <property type="match status" value="1"/>
</dbReference>
<evidence type="ECO:0000256" key="4">
    <source>
        <dbReference type="ARBA" id="ARBA00022723"/>
    </source>
</evidence>
<dbReference type="GO" id="GO:0030976">
    <property type="term" value="F:thiamine pyrophosphate binding"/>
    <property type="evidence" value="ECO:0007669"/>
    <property type="project" value="InterPro"/>
</dbReference>
<dbReference type="Gene3D" id="4.10.780.10">
    <property type="entry name" value="Pyruvate-flavodoxin oxidoreductase, EKR domain"/>
    <property type="match status" value="1"/>
</dbReference>
<keyword evidence="16" id="KW-1185">Reference proteome</keyword>
<gene>
    <name evidence="15" type="primary">poR</name>
    <name evidence="15" type="ORF">GMST_25140</name>
</gene>
<keyword evidence="3 12" id="KW-0004">4Fe-4S</keyword>
<dbReference type="CDD" id="cd03377">
    <property type="entry name" value="TPP_PFOR_PNO"/>
    <property type="match status" value="1"/>
</dbReference>
<dbReference type="PANTHER" id="PTHR32154">
    <property type="entry name" value="PYRUVATE-FLAVODOXIN OXIDOREDUCTASE-RELATED"/>
    <property type="match status" value="1"/>
</dbReference>
<dbReference type="Pfam" id="PF01558">
    <property type="entry name" value="POR"/>
    <property type="match status" value="1"/>
</dbReference>
<accession>A0A6V8MKG9</accession>
<evidence type="ECO:0000256" key="3">
    <source>
        <dbReference type="ARBA" id="ARBA00022485"/>
    </source>
</evidence>
<dbReference type="InterPro" id="IPR011766">
    <property type="entry name" value="TPP_enzyme_TPP-bd"/>
</dbReference>
<dbReference type="InterPro" id="IPR002880">
    <property type="entry name" value="Pyrv_Fd/Flavodoxin_OxRdtase_N"/>
</dbReference>
<dbReference type="InterPro" id="IPR019456">
    <property type="entry name" value="Pyrv-flavodox_OxRtase_EKR"/>
</dbReference>
<evidence type="ECO:0000313" key="15">
    <source>
        <dbReference type="EMBL" id="GFO60189.1"/>
    </source>
</evidence>
<evidence type="ECO:0000256" key="2">
    <source>
        <dbReference type="ARBA" id="ARBA00022448"/>
    </source>
</evidence>
<feature type="region of interest" description="Disordered" evidence="13">
    <location>
        <begin position="1176"/>
        <end position="1238"/>
    </location>
</feature>
<dbReference type="InterPro" id="IPR002869">
    <property type="entry name" value="Pyrv_flavodox_OxRed_cen"/>
</dbReference>
<dbReference type="FunFam" id="3.40.50.970:FF:000041">
    <property type="entry name" value="Pyruvate:ferredoxin (Flavodoxin) oxidoreductase"/>
    <property type="match status" value="1"/>
</dbReference>
<evidence type="ECO:0000256" key="5">
    <source>
        <dbReference type="ARBA" id="ARBA00022982"/>
    </source>
</evidence>
<evidence type="ECO:0000256" key="7">
    <source>
        <dbReference type="ARBA" id="ARBA00023004"/>
    </source>
</evidence>
<feature type="domain" description="4Fe-4S ferredoxin-type" evidence="14">
    <location>
        <begin position="684"/>
        <end position="713"/>
    </location>
</feature>
<dbReference type="PROSITE" id="PS51379">
    <property type="entry name" value="4FE4S_FER_2"/>
    <property type="match status" value="2"/>
</dbReference>
<dbReference type="SUPFAM" id="SSF52518">
    <property type="entry name" value="Thiamin diphosphate-binding fold (THDP-binding)"/>
    <property type="match status" value="2"/>
</dbReference>
<feature type="binding site" evidence="12">
    <location>
        <position position="749"/>
    </location>
    <ligand>
        <name>[4Fe-4S] cluster</name>
        <dbReference type="ChEBI" id="CHEBI:49883"/>
        <label>2</label>
    </ligand>
</feature>
<feature type="binding site" evidence="10">
    <location>
        <position position="64"/>
    </location>
    <ligand>
        <name>thiamine diphosphate</name>
        <dbReference type="ChEBI" id="CHEBI:58937"/>
    </ligand>
</feature>
<comment type="caution">
    <text evidence="15">The sequence shown here is derived from an EMBL/GenBank/DDBJ whole genome shotgun (WGS) entry which is preliminary data.</text>
</comment>
<dbReference type="Gene3D" id="3.40.50.920">
    <property type="match status" value="1"/>
</dbReference>
<feature type="site" description="Important for catalytic activity" evidence="11">
    <location>
        <position position="31"/>
    </location>
</feature>
<feature type="binding site" evidence="12">
    <location>
        <position position="703"/>
    </location>
    <ligand>
        <name>[4Fe-4S] cluster</name>
        <dbReference type="ChEBI" id="CHEBI:49883"/>
        <label>2</label>
    </ligand>
</feature>
<dbReference type="InterPro" id="IPR017896">
    <property type="entry name" value="4Fe4S_Fe-S-bd"/>
</dbReference>
<feature type="binding site" evidence="12">
    <location>
        <position position="819"/>
    </location>
    <ligand>
        <name>[4Fe-4S] cluster</name>
        <dbReference type="ChEBI" id="CHEBI:49883"/>
        <label>3</label>
    </ligand>
</feature>
<reference evidence="16" key="1">
    <citation type="submission" date="2020-06" db="EMBL/GenBank/DDBJ databases">
        <title>Draft genomic sequence of Geomonas sp. Red330.</title>
        <authorList>
            <person name="Itoh H."/>
            <person name="Zhenxing X."/>
            <person name="Ushijima N."/>
            <person name="Masuda Y."/>
            <person name="Shiratori Y."/>
            <person name="Senoo K."/>
        </authorList>
    </citation>
    <scope>NUCLEOTIDE SEQUENCE [LARGE SCALE GENOMIC DNA]</scope>
    <source>
        <strain evidence="16">Red330</strain>
    </source>
</reference>
<dbReference type="Gene3D" id="3.40.50.970">
    <property type="match status" value="2"/>
</dbReference>
<dbReference type="GO" id="GO:0022900">
    <property type="term" value="P:electron transport chain"/>
    <property type="evidence" value="ECO:0007669"/>
    <property type="project" value="InterPro"/>
</dbReference>
<keyword evidence="8 12" id="KW-0411">Iron-sulfur</keyword>
<evidence type="ECO:0000256" key="6">
    <source>
        <dbReference type="ARBA" id="ARBA00023002"/>
    </source>
</evidence>
<dbReference type="GO" id="GO:0006979">
    <property type="term" value="P:response to oxidative stress"/>
    <property type="evidence" value="ECO:0007669"/>
    <property type="project" value="TreeGrafter"/>
</dbReference>
<comment type="similarity">
    <text evidence="1 9">Belongs to the pyruvate:ferredoxin/flavodoxin oxidoreductase family.</text>
</comment>
<feature type="site" description="Important for catalytic activity" evidence="11">
    <location>
        <position position="1001"/>
    </location>
</feature>
<dbReference type="InterPro" id="IPR050722">
    <property type="entry name" value="Pyruvate:ferred/Flavod_OxRd"/>
</dbReference>
<feature type="binding site" evidence="12">
    <location>
        <position position="844"/>
    </location>
    <ligand>
        <name>[4Fe-4S] cluster</name>
        <dbReference type="ChEBI" id="CHEBI:49883"/>
        <label>3</label>
    </ligand>
</feature>
<feature type="binding site" evidence="12">
    <location>
        <position position="755"/>
    </location>
    <ligand>
        <name>[4Fe-4S] cluster</name>
        <dbReference type="ChEBI" id="CHEBI:49883"/>
        <label>2</label>
    </ligand>
</feature>
<feature type="compositionally biased region" description="Low complexity" evidence="13">
    <location>
        <begin position="1194"/>
        <end position="1203"/>
    </location>
</feature>
<dbReference type="InterPro" id="IPR033412">
    <property type="entry name" value="PFOR_II"/>
</dbReference>
<keyword evidence="6 9" id="KW-0560">Oxidoreductase</keyword>
<dbReference type="PANTHER" id="PTHR32154:SF0">
    <property type="entry name" value="PYRUVATE-FLAVODOXIN OXIDOREDUCTASE-RELATED"/>
    <property type="match status" value="1"/>
</dbReference>
<evidence type="ECO:0000259" key="14">
    <source>
        <dbReference type="PROSITE" id="PS51379"/>
    </source>
</evidence>
<dbReference type="FunFam" id="3.40.50.970:FF:000012">
    <property type="entry name" value="Pyruvate:ferredoxin (Flavodoxin) oxidoreductase"/>
    <property type="match status" value="1"/>
</dbReference>
<evidence type="ECO:0000256" key="12">
    <source>
        <dbReference type="PIRSR" id="PIRSR000159-50"/>
    </source>
</evidence>
<dbReference type="FunFam" id="3.40.50.920:FF:000007">
    <property type="entry name" value="Pyruvate:ferredoxin (Flavodoxin) oxidoreductase"/>
    <property type="match status" value="1"/>
</dbReference>
<feature type="binding site" evidence="12">
    <location>
        <position position="752"/>
    </location>
    <ligand>
        <name>[4Fe-4S] cluster</name>
        <dbReference type="ChEBI" id="CHEBI:49883"/>
        <label>2</label>
    </ligand>
</feature>
<dbReference type="NCBIfam" id="TIGR02176">
    <property type="entry name" value="pyruv_ox_red"/>
    <property type="match status" value="1"/>
</dbReference>
<feature type="binding site" evidence="10">
    <location>
        <begin position="996"/>
        <end position="1001"/>
    </location>
    <ligand>
        <name>thiamine diphosphate</name>
        <dbReference type="ChEBI" id="CHEBI:58937"/>
    </ligand>
</feature>
<dbReference type="EMBL" id="BLXX01000007">
    <property type="protein sequence ID" value="GFO60189.1"/>
    <property type="molecule type" value="Genomic_DNA"/>
</dbReference>
<dbReference type="Pfam" id="PF12838">
    <property type="entry name" value="Fer4_7"/>
    <property type="match status" value="1"/>
</dbReference>
<dbReference type="InterPro" id="IPR029061">
    <property type="entry name" value="THDP-binding"/>
</dbReference>
<dbReference type="InterPro" id="IPR009014">
    <property type="entry name" value="Transketo_C/PFOR_II"/>
</dbReference>
<feature type="binding site" evidence="12">
    <location>
        <position position="1076"/>
    </location>
    <ligand>
        <name>[4Fe-4S] cluster</name>
        <dbReference type="ChEBI" id="CHEBI:49883"/>
        <label>3</label>
    </ligand>
</feature>
<dbReference type="AlphaFoldDB" id="A0A6V8MKG9"/>
<dbReference type="GO" id="GO:0005506">
    <property type="term" value="F:iron ion binding"/>
    <property type="evidence" value="ECO:0007669"/>
    <property type="project" value="InterPro"/>
</dbReference>
<evidence type="ECO:0000256" key="8">
    <source>
        <dbReference type="ARBA" id="ARBA00023014"/>
    </source>
</evidence>
<feature type="site" description="Important for catalytic activity" evidence="11">
    <location>
        <position position="114"/>
    </location>
</feature>
<dbReference type="InterPro" id="IPR037112">
    <property type="entry name" value="Pyrv-flavodox_OxR_EKR_sf"/>
</dbReference>
<feature type="binding site" evidence="10">
    <location>
        <position position="114"/>
    </location>
    <ligand>
        <name>pyruvate</name>
        <dbReference type="ChEBI" id="CHEBI:15361"/>
    </ligand>
</feature>